<dbReference type="Pfam" id="PF20446">
    <property type="entry name" value="ABC_N"/>
    <property type="match status" value="1"/>
</dbReference>
<dbReference type="Pfam" id="PF21117">
    <property type="entry name" value="MRB1590_C"/>
    <property type="match status" value="1"/>
</dbReference>
<dbReference type="InterPro" id="IPR027417">
    <property type="entry name" value="P-loop_NTPase"/>
</dbReference>
<dbReference type="InterPro" id="IPR019195">
    <property type="entry name" value="ABC_ATPase_put"/>
</dbReference>
<feature type="domain" description="ATPase of the ABC class N-terminal" evidence="3">
    <location>
        <begin position="29"/>
        <end position="174"/>
    </location>
</feature>
<dbReference type="PANTHER" id="PTHR38149:SF1">
    <property type="entry name" value="ATPASE"/>
    <property type="match status" value="1"/>
</dbReference>
<dbReference type="InterPro" id="IPR046834">
    <property type="entry name" value="ABC_ATPase_C"/>
</dbReference>
<dbReference type="AlphaFoldDB" id="A0A839DUF0"/>
<feature type="domain" description="ATPase of the ABC class C-terminal" evidence="2">
    <location>
        <begin position="181"/>
        <end position="452"/>
    </location>
</feature>
<name>A0A839DUF0_9PSEU</name>
<comment type="caution">
    <text evidence="5">The sequence shown here is derived from an EMBL/GenBank/DDBJ whole genome shotgun (WGS) entry which is preliminary data.</text>
</comment>
<dbReference type="InterPro" id="IPR046833">
    <property type="entry name" value="ABC_N"/>
</dbReference>
<evidence type="ECO:0000259" key="4">
    <source>
        <dbReference type="Pfam" id="PF21117"/>
    </source>
</evidence>
<dbReference type="Proteomes" id="UP000569329">
    <property type="component" value="Unassembled WGS sequence"/>
</dbReference>
<feature type="region of interest" description="Disordered" evidence="1">
    <location>
        <begin position="441"/>
        <end position="475"/>
    </location>
</feature>
<dbReference type="PANTHER" id="PTHR38149">
    <property type="entry name" value="ATPASE"/>
    <property type="match status" value="1"/>
</dbReference>
<dbReference type="SUPFAM" id="SSF52540">
    <property type="entry name" value="P-loop containing nucleoside triphosphate hydrolases"/>
    <property type="match status" value="1"/>
</dbReference>
<feature type="region of interest" description="Disordered" evidence="1">
    <location>
        <begin position="1"/>
        <end position="28"/>
    </location>
</feature>
<evidence type="ECO:0000256" key="1">
    <source>
        <dbReference type="SAM" id="MobiDB-lite"/>
    </source>
</evidence>
<feature type="compositionally biased region" description="Basic and acidic residues" evidence="1">
    <location>
        <begin position="1"/>
        <end position="11"/>
    </location>
</feature>
<keyword evidence="6" id="KW-1185">Reference proteome</keyword>
<gene>
    <name evidence="5" type="ORF">FHX42_002020</name>
</gene>
<dbReference type="EMBL" id="JACGWZ010000002">
    <property type="protein sequence ID" value="MBA8824673.1"/>
    <property type="molecule type" value="Genomic_DNA"/>
</dbReference>
<protein>
    <submittedName>
        <fullName evidence="5">Putative ABC-class ATPase</fullName>
    </submittedName>
</protein>
<feature type="domain" description="MRB1590-like C-terminal" evidence="4">
    <location>
        <begin position="473"/>
        <end position="572"/>
    </location>
</feature>
<accession>A0A839DUF0</accession>
<reference evidence="5 6" key="1">
    <citation type="submission" date="2020-07" db="EMBL/GenBank/DDBJ databases">
        <title>Sequencing the genomes of 1000 actinobacteria strains.</title>
        <authorList>
            <person name="Klenk H.-P."/>
        </authorList>
    </citation>
    <scope>NUCLEOTIDE SEQUENCE [LARGE SCALE GENOMIC DNA]</scope>
    <source>
        <strain evidence="5 6">DSM 45975</strain>
    </source>
</reference>
<proteinExistence type="predicted"/>
<evidence type="ECO:0000259" key="2">
    <source>
        <dbReference type="Pfam" id="PF09818"/>
    </source>
</evidence>
<dbReference type="InterPro" id="IPR049069">
    <property type="entry name" value="MRB1590-like_C"/>
</dbReference>
<evidence type="ECO:0000313" key="5">
    <source>
        <dbReference type="EMBL" id="MBA8824673.1"/>
    </source>
</evidence>
<evidence type="ECO:0000313" key="6">
    <source>
        <dbReference type="Proteomes" id="UP000569329"/>
    </source>
</evidence>
<sequence>MSERTGNDRGRQGRGGPKQGPGKRDAAGLAQQLRGMHGSSYGRYKSLTGTWSFEGFTLDVQKVQPDPYAPASRCEVRVDPATAGFPTGLWSNPVRARALAGILVRTAYRRLKDSKLRVDAGYQQVLDRSSCQVVDGTVVLRLGIDMPGKGRTIDGKQAEQALCRELPETVEAALRWSTADQRRVREFVDSVEDTDALRRALPEHGLVAFVADGSVLPRRSGVDDRPLSDGLPFTTPESLRVDIDLPHRGRVSGMGVPEGISLIVGGGFHGKSTLLRALENGIYDHIPGDGRELVVCRDDTVKVRAEDGRRVHRVDVSPFVSHLPTGTDTSDFSTDNASGSTSQAASLVESVEAGASVLLLDEDTAATNLMIRDARMQSLVAKESEPLTPFLDLIRPLHDQQGVSTIMVMGGSGDYMDVADRVLMMDAYRAHEVTDQARALAQRPTGRHAEATDFPAPRQRVPGPRSIETERPKVRSRGTDALTLGESTVELRAVEQLVDPSQVTGIGLALVTCTRSGLLDGRRTVAEILQAFDAEVAKRGIAAVDDRYVGDFAVPRRFELAAALNRLRSLRVVSFRS</sequence>
<organism evidence="5 6">
    <name type="scientific">Halosaccharopolyspora lacisalsi</name>
    <dbReference type="NCBI Taxonomy" id="1000566"/>
    <lineage>
        <taxon>Bacteria</taxon>
        <taxon>Bacillati</taxon>
        <taxon>Actinomycetota</taxon>
        <taxon>Actinomycetes</taxon>
        <taxon>Pseudonocardiales</taxon>
        <taxon>Pseudonocardiaceae</taxon>
        <taxon>Halosaccharopolyspora</taxon>
    </lineage>
</organism>
<evidence type="ECO:0000259" key="3">
    <source>
        <dbReference type="Pfam" id="PF20446"/>
    </source>
</evidence>
<dbReference type="RefSeq" id="WP_182543909.1">
    <property type="nucleotide sequence ID" value="NZ_JACGWZ010000002.1"/>
</dbReference>
<dbReference type="Pfam" id="PF09818">
    <property type="entry name" value="ABC_ATPase"/>
    <property type="match status" value="1"/>
</dbReference>